<dbReference type="STRING" id="84029.CROST_05480"/>
<dbReference type="KEGG" id="crw:CROST_011270"/>
<sequence>MKKTQSLTRGSIYTAIGVVLIYLSSIIPAGKISFLVAASLVIPLSILTIGIRNSIMVYITTSILSLVLLGFRQNIIIYIILFGNFGFIKLYIEKLRKLPLEFLLKLIYFNAAIFIIYALYKTLFLSIPYKNLPIYAIIVVLELVFLLYDYIISLFVFYINRHLTKFLR</sequence>
<proteinExistence type="predicted"/>
<name>A0A1S8LUY4_9CLOT</name>
<dbReference type="EMBL" id="CP096983">
    <property type="protein sequence ID" value="URZ10418.1"/>
    <property type="molecule type" value="Genomic_DNA"/>
</dbReference>
<evidence type="ECO:0000313" key="1">
    <source>
        <dbReference type="EMBL" id="URZ10418.1"/>
    </source>
</evidence>
<organism evidence="1 2">
    <name type="scientific">Clostridium felsineum</name>
    <dbReference type="NCBI Taxonomy" id="36839"/>
    <lineage>
        <taxon>Bacteria</taxon>
        <taxon>Bacillati</taxon>
        <taxon>Bacillota</taxon>
        <taxon>Clostridia</taxon>
        <taxon>Eubacteriales</taxon>
        <taxon>Clostridiaceae</taxon>
        <taxon>Clostridium</taxon>
    </lineage>
</organism>
<dbReference type="AlphaFoldDB" id="A0A1S8LUY4"/>
<keyword evidence="2" id="KW-1185">Reference proteome</keyword>
<accession>A0A1S8LUY4</accession>
<evidence type="ECO:0000313" key="2">
    <source>
        <dbReference type="Proteomes" id="UP000190951"/>
    </source>
</evidence>
<dbReference type="RefSeq" id="WP_077835137.1">
    <property type="nucleotide sequence ID" value="NZ_CP096983.1"/>
</dbReference>
<gene>
    <name evidence="1" type="ORF">CROST_011270</name>
</gene>
<dbReference type="Proteomes" id="UP000190951">
    <property type="component" value="Chromosome"/>
</dbReference>
<protein>
    <submittedName>
        <fullName evidence="1">Uncharacterized protein</fullName>
    </submittedName>
</protein>
<reference evidence="1 2" key="1">
    <citation type="submission" date="2022-04" db="EMBL/GenBank/DDBJ databases">
        <title>Genome sequence of C. roseum typestrain.</title>
        <authorList>
            <person name="Poehlein A."/>
            <person name="Schoch T."/>
            <person name="Duerre P."/>
            <person name="Daniel R."/>
        </authorList>
    </citation>
    <scope>NUCLEOTIDE SEQUENCE [LARGE SCALE GENOMIC DNA]</scope>
    <source>
        <strain evidence="1 2">DSM 7320</strain>
    </source>
</reference>